<dbReference type="InterPro" id="IPR045584">
    <property type="entry name" value="Pilin-like"/>
</dbReference>
<organism evidence="1 2">
    <name type="scientific">Thermosulfidibacter takaii (strain DSM 17441 / JCM 13301 / NBRC 103674 / ABI70S6)</name>
    <dbReference type="NCBI Taxonomy" id="1298851"/>
    <lineage>
        <taxon>Bacteria</taxon>
        <taxon>Pseudomonadati</taxon>
        <taxon>Thermosulfidibacterota</taxon>
        <taxon>Thermosulfidibacteria</taxon>
        <taxon>Thermosulfidibacterales</taxon>
        <taxon>Thermosulfidibacteraceae</taxon>
    </lineage>
</organism>
<sequence>MNKNGSVLLLVLLLVTAIVGTVTVLADKAVQRYTLSQELFIDNQAAYYFHSAIKVVKKILEEDDNGYDSQDEDWANIPPIKTDNALLLIRITPLNSKINVNLLREKVEKKYRERTLNAINALLEEKNLSSSLTTLLKETLDKKPLYSLKELYFRDEVSTLYTKLHQYLTADDPSGKININFASESVLKAYLPELEACLPTILNRRNSTPFRNVSDLKNLGCIVEEEYIEILPFITTASDFFKVEIEVQMGDRVRYATAILERAAPEKVQVKKYFEGRGFYD</sequence>
<accession>A0A0S3QV16</accession>
<dbReference type="Proteomes" id="UP000063234">
    <property type="component" value="Chromosome"/>
</dbReference>
<dbReference type="AlphaFoldDB" id="A0A0S3QV16"/>
<dbReference type="PANTHER" id="PTHR38831:SF1">
    <property type="entry name" value="TYPE II SECRETION SYSTEM PROTEIN K-RELATED"/>
    <property type="match status" value="1"/>
</dbReference>
<keyword evidence="2" id="KW-1185">Reference proteome</keyword>
<dbReference type="PANTHER" id="PTHR38831">
    <property type="entry name" value="TYPE II SECRETION SYSTEM PROTEIN K"/>
    <property type="match status" value="1"/>
</dbReference>
<reference evidence="2" key="1">
    <citation type="journal article" date="2018" name="Science">
        <title>A primordial and reversible TCA cycle in a facultatively chemolithoautotrophic thermophile.</title>
        <authorList>
            <person name="Nunoura T."/>
            <person name="Chikaraishi Y."/>
            <person name="Izaki R."/>
            <person name="Suwa T."/>
            <person name="Sato T."/>
            <person name="Harada T."/>
            <person name="Mori K."/>
            <person name="Kato Y."/>
            <person name="Miyazaki M."/>
            <person name="Shimamura S."/>
            <person name="Yanagawa K."/>
            <person name="Shuto A."/>
            <person name="Ohkouchi N."/>
            <person name="Fujita N."/>
            <person name="Takaki Y."/>
            <person name="Atomi H."/>
            <person name="Takai K."/>
        </authorList>
    </citation>
    <scope>NUCLEOTIDE SEQUENCE [LARGE SCALE GENOMIC DNA]</scope>
    <source>
        <strain evidence="2">DSM 17441 / JCM 13301 / NBRC 103674 / ABI70S6</strain>
    </source>
</reference>
<dbReference type="GO" id="GO:0016020">
    <property type="term" value="C:membrane"/>
    <property type="evidence" value="ECO:0007669"/>
    <property type="project" value="InterPro"/>
</dbReference>
<dbReference type="GO" id="GO:0009306">
    <property type="term" value="P:protein secretion"/>
    <property type="evidence" value="ECO:0007669"/>
    <property type="project" value="InterPro"/>
</dbReference>
<dbReference type="STRING" id="1298851.TST_1397"/>
<dbReference type="SUPFAM" id="SSF54523">
    <property type="entry name" value="Pili subunits"/>
    <property type="match status" value="1"/>
</dbReference>
<evidence type="ECO:0000313" key="2">
    <source>
        <dbReference type="Proteomes" id="UP000063234"/>
    </source>
</evidence>
<dbReference type="InterPro" id="IPR005628">
    <property type="entry name" value="GspK"/>
</dbReference>
<dbReference type="EMBL" id="AP013035">
    <property type="protein sequence ID" value="BAT72184.1"/>
    <property type="molecule type" value="Genomic_DNA"/>
</dbReference>
<dbReference type="Gene3D" id="3.30.1300.30">
    <property type="entry name" value="GSPII I/J protein-like"/>
    <property type="match status" value="1"/>
</dbReference>
<gene>
    <name evidence="1" type="primary">gspK</name>
    <name evidence="1" type="ORF">TST_1397</name>
</gene>
<dbReference type="OrthoDB" id="9790239at2"/>
<evidence type="ECO:0000313" key="1">
    <source>
        <dbReference type="EMBL" id="BAT72184.1"/>
    </source>
</evidence>
<proteinExistence type="predicted"/>
<dbReference type="KEGG" id="ttk:TST_1397"/>
<dbReference type="RefSeq" id="WP_068550170.1">
    <property type="nucleotide sequence ID" value="NZ_AP013035.1"/>
</dbReference>
<name>A0A0S3QV16_THET7</name>
<protein>
    <submittedName>
        <fullName evidence="1">General secretion pathway protein K</fullName>
    </submittedName>
</protein>